<dbReference type="Proteomes" id="UP000216947">
    <property type="component" value="Unassembled WGS sequence"/>
</dbReference>
<evidence type="ECO:0000313" key="3">
    <source>
        <dbReference type="Proteomes" id="UP000216947"/>
    </source>
</evidence>
<dbReference type="AlphaFoldDB" id="A0A261RIZ9"/>
<name>A0A261RIZ9_9BORD</name>
<evidence type="ECO:0000259" key="1">
    <source>
        <dbReference type="PROSITE" id="PS50043"/>
    </source>
</evidence>
<comment type="caution">
    <text evidence="2">The sequence shown here is derived from an EMBL/GenBank/DDBJ whole genome shotgun (WGS) entry which is preliminary data.</text>
</comment>
<dbReference type="GO" id="GO:0006355">
    <property type="term" value="P:regulation of DNA-templated transcription"/>
    <property type="evidence" value="ECO:0007669"/>
    <property type="project" value="InterPro"/>
</dbReference>
<gene>
    <name evidence="2" type="ORF">CAL19_03575</name>
</gene>
<dbReference type="SUPFAM" id="SSF46894">
    <property type="entry name" value="C-terminal effector domain of the bipartite response regulators"/>
    <property type="match status" value="1"/>
</dbReference>
<dbReference type="InterPro" id="IPR016032">
    <property type="entry name" value="Sig_transdc_resp-reg_C-effctor"/>
</dbReference>
<protein>
    <recommendedName>
        <fullName evidence="1">HTH luxR-type domain-containing protein</fullName>
    </recommendedName>
</protein>
<dbReference type="InterPro" id="IPR011006">
    <property type="entry name" value="CheY-like_superfamily"/>
</dbReference>
<dbReference type="GO" id="GO:0003677">
    <property type="term" value="F:DNA binding"/>
    <property type="evidence" value="ECO:0007669"/>
    <property type="project" value="InterPro"/>
</dbReference>
<dbReference type="SMART" id="SM00421">
    <property type="entry name" value="HTH_LUXR"/>
    <property type="match status" value="1"/>
</dbReference>
<dbReference type="PROSITE" id="PS50043">
    <property type="entry name" value="HTH_LUXR_2"/>
    <property type="match status" value="1"/>
</dbReference>
<dbReference type="EMBL" id="NEVK01000003">
    <property type="protein sequence ID" value="OZI24600.1"/>
    <property type="molecule type" value="Genomic_DNA"/>
</dbReference>
<dbReference type="InterPro" id="IPR051015">
    <property type="entry name" value="EvgA-like"/>
</dbReference>
<sequence>MYQKIPLLLFLVSRVKFFNTEVYPAAGAGSILSATASFRPRHCFWRASKNNPGDSAGTTEGEAVMSTIIVIAAEHAYRQAIVQAAASALPGWRVDEAVRPALLFNHRPGREHELMLLAVPSLDHIHQIVLMARLAYLPRAVLLLTSRTEPAPWSRGLPTGVVGCLPSDASAEILQAAIKLVLAGGMLFPSQLVAPLTGPPPACRPPAPVADAAVLPEQVARRESAVLGLTPRQYEVLVLMARGCSLKEIGRQLNIAVPTAKVHAETVYQRLRVHNRTEAVYAAISRGATLGWSSMAREPVTSG</sequence>
<feature type="domain" description="HTH luxR-type" evidence="1">
    <location>
        <begin position="222"/>
        <end position="287"/>
    </location>
</feature>
<dbReference type="Pfam" id="PF00196">
    <property type="entry name" value="GerE"/>
    <property type="match status" value="1"/>
</dbReference>
<reference evidence="3" key="1">
    <citation type="submission" date="2017-05" db="EMBL/GenBank/DDBJ databases">
        <title>Complete and WGS of Bordetella genogroups.</title>
        <authorList>
            <person name="Spilker T."/>
            <person name="Lipuma J."/>
        </authorList>
    </citation>
    <scope>NUCLEOTIDE SEQUENCE [LARGE SCALE GENOMIC DNA]</scope>
    <source>
        <strain evidence="3">AU18089</strain>
    </source>
</reference>
<accession>A0A261RIZ9</accession>
<organism evidence="2 3">
    <name type="scientific">Bordetella genomosp. 7</name>
    <dbReference type="NCBI Taxonomy" id="1416805"/>
    <lineage>
        <taxon>Bacteria</taxon>
        <taxon>Pseudomonadati</taxon>
        <taxon>Pseudomonadota</taxon>
        <taxon>Betaproteobacteria</taxon>
        <taxon>Burkholderiales</taxon>
        <taxon>Alcaligenaceae</taxon>
        <taxon>Bordetella</taxon>
    </lineage>
</organism>
<dbReference type="PANTHER" id="PTHR45566:SF1">
    <property type="entry name" value="HTH-TYPE TRANSCRIPTIONAL REGULATOR YHJB-RELATED"/>
    <property type="match status" value="1"/>
</dbReference>
<proteinExistence type="predicted"/>
<dbReference type="InterPro" id="IPR000792">
    <property type="entry name" value="Tscrpt_reg_LuxR_C"/>
</dbReference>
<dbReference type="SUPFAM" id="SSF52172">
    <property type="entry name" value="CheY-like"/>
    <property type="match status" value="1"/>
</dbReference>
<dbReference type="PRINTS" id="PR00038">
    <property type="entry name" value="HTHLUXR"/>
</dbReference>
<dbReference type="CDD" id="cd06170">
    <property type="entry name" value="LuxR_C_like"/>
    <property type="match status" value="1"/>
</dbReference>
<keyword evidence="3" id="KW-1185">Reference proteome</keyword>
<dbReference type="PANTHER" id="PTHR45566">
    <property type="entry name" value="HTH-TYPE TRANSCRIPTIONAL REGULATOR YHJB-RELATED"/>
    <property type="match status" value="1"/>
</dbReference>
<evidence type="ECO:0000313" key="2">
    <source>
        <dbReference type="EMBL" id="OZI24600.1"/>
    </source>
</evidence>
<dbReference type="Gene3D" id="3.40.50.2300">
    <property type="match status" value="1"/>
</dbReference>